<dbReference type="InterPro" id="IPR001806">
    <property type="entry name" value="Small_GTPase"/>
</dbReference>
<keyword evidence="7" id="KW-0449">Lipoprotein</keyword>
<proteinExistence type="inferred from homology"/>
<dbReference type="Proteomes" id="UP001219518">
    <property type="component" value="Unassembled WGS sequence"/>
</dbReference>
<evidence type="ECO:0000313" key="11">
    <source>
        <dbReference type="EMBL" id="KAK3930953.1"/>
    </source>
</evidence>
<comment type="caution">
    <text evidence="11">The sequence shown here is derived from an EMBL/GenBank/DDBJ whole genome shotgun (WGS) entry which is preliminary data.</text>
</comment>
<evidence type="ECO:0000256" key="6">
    <source>
        <dbReference type="ARBA" id="ARBA00023136"/>
    </source>
</evidence>
<keyword evidence="8" id="KW-0636">Prenylation</keyword>
<feature type="compositionally biased region" description="Basic and acidic residues" evidence="10">
    <location>
        <begin position="181"/>
        <end position="193"/>
    </location>
</feature>
<evidence type="ECO:0000256" key="1">
    <source>
        <dbReference type="ARBA" id="ARBA00004193"/>
    </source>
</evidence>
<comment type="subcellular location">
    <subcellularLocation>
        <location evidence="1">Cell membrane</location>
        <topology evidence="1">Lipid-anchor</topology>
    </subcellularLocation>
</comment>
<name>A0AAE1I0J7_9NEOP</name>
<keyword evidence="5" id="KW-0342">GTP-binding</keyword>
<feature type="region of interest" description="Disordered" evidence="10">
    <location>
        <begin position="90"/>
        <end position="164"/>
    </location>
</feature>
<keyword evidence="3" id="KW-0488">Methylation</keyword>
<protein>
    <submittedName>
        <fullName evidence="11">GTP-binding protein Rhes</fullName>
    </submittedName>
</protein>
<keyword evidence="12" id="KW-1185">Reference proteome</keyword>
<dbReference type="Gene3D" id="3.40.50.300">
    <property type="entry name" value="P-loop containing nucleotide triphosphate hydrolases"/>
    <property type="match status" value="1"/>
</dbReference>
<dbReference type="Pfam" id="PF00071">
    <property type="entry name" value="Ras"/>
    <property type="match status" value="1"/>
</dbReference>
<evidence type="ECO:0000256" key="7">
    <source>
        <dbReference type="ARBA" id="ARBA00023288"/>
    </source>
</evidence>
<evidence type="ECO:0000256" key="3">
    <source>
        <dbReference type="ARBA" id="ARBA00022481"/>
    </source>
</evidence>
<dbReference type="InterPro" id="IPR027417">
    <property type="entry name" value="P-loop_NTPase"/>
</dbReference>
<dbReference type="AlphaFoldDB" id="A0AAE1I0J7"/>
<dbReference type="PROSITE" id="PS51421">
    <property type="entry name" value="RAS"/>
    <property type="match status" value="1"/>
</dbReference>
<dbReference type="SMART" id="SM00175">
    <property type="entry name" value="RAB"/>
    <property type="match status" value="1"/>
</dbReference>
<evidence type="ECO:0000256" key="10">
    <source>
        <dbReference type="SAM" id="MobiDB-lite"/>
    </source>
</evidence>
<evidence type="ECO:0000256" key="9">
    <source>
        <dbReference type="ARBA" id="ARBA00038061"/>
    </source>
</evidence>
<reference evidence="11" key="2">
    <citation type="journal article" date="2023" name="BMC Genomics">
        <title>Pest status, molecular evolution, and epigenetic factors derived from the genome assembly of Frankliniella fusca, a thysanopteran phytovirus vector.</title>
        <authorList>
            <person name="Catto M.A."/>
            <person name="Labadie P.E."/>
            <person name="Jacobson A.L."/>
            <person name="Kennedy G.G."/>
            <person name="Srinivasan R."/>
            <person name="Hunt B.G."/>
        </authorList>
    </citation>
    <scope>NUCLEOTIDE SEQUENCE</scope>
    <source>
        <strain evidence="11">PL_HMW_Pooled</strain>
    </source>
</reference>
<evidence type="ECO:0000256" key="8">
    <source>
        <dbReference type="ARBA" id="ARBA00023289"/>
    </source>
</evidence>
<evidence type="ECO:0000256" key="2">
    <source>
        <dbReference type="ARBA" id="ARBA00022475"/>
    </source>
</evidence>
<dbReference type="FunFam" id="3.40.50.300:FF:000475">
    <property type="entry name" value="GTP-binding protein Rhes"/>
    <property type="match status" value="1"/>
</dbReference>
<dbReference type="PANTHER" id="PTHR46149:SF7">
    <property type="entry name" value="GTP-BINDING PROTEIN DI-RAS2"/>
    <property type="match status" value="1"/>
</dbReference>
<dbReference type="PANTHER" id="PTHR46149">
    <property type="entry name" value="MIP08469P"/>
    <property type="match status" value="1"/>
</dbReference>
<dbReference type="GO" id="GO:0005525">
    <property type="term" value="F:GTP binding"/>
    <property type="evidence" value="ECO:0007669"/>
    <property type="project" value="UniProtKB-KW"/>
</dbReference>
<dbReference type="GO" id="GO:0003924">
    <property type="term" value="F:GTPase activity"/>
    <property type="evidence" value="ECO:0007669"/>
    <property type="project" value="InterPro"/>
</dbReference>
<dbReference type="NCBIfam" id="TIGR00231">
    <property type="entry name" value="small_GTP"/>
    <property type="match status" value="1"/>
</dbReference>
<feature type="region of interest" description="Disordered" evidence="10">
    <location>
        <begin position="178"/>
        <end position="216"/>
    </location>
</feature>
<accession>A0AAE1I0J7</accession>
<dbReference type="GO" id="GO:0005886">
    <property type="term" value="C:plasma membrane"/>
    <property type="evidence" value="ECO:0007669"/>
    <property type="project" value="UniProtKB-SubCell"/>
</dbReference>
<dbReference type="SMART" id="SM00173">
    <property type="entry name" value="RAS"/>
    <property type="match status" value="1"/>
</dbReference>
<comment type="similarity">
    <text evidence="9">Belongs to the small GTPase superfamily. RasD family.</text>
</comment>
<organism evidence="11 12">
    <name type="scientific">Frankliniella fusca</name>
    <dbReference type="NCBI Taxonomy" id="407009"/>
    <lineage>
        <taxon>Eukaryota</taxon>
        <taxon>Metazoa</taxon>
        <taxon>Ecdysozoa</taxon>
        <taxon>Arthropoda</taxon>
        <taxon>Hexapoda</taxon>
        <taxon>Insecta</taxon>
        <taxon>Pterygota</taxon>
        <taxon>Neoptera</taxon>
        <taxon>Paraneoptera</taxon>
        <taxon>Thysanoptera</taxon>
        <taxon>Terebrantia</taxon>
        <taxon>Thripoidea</taxon>
        <taxon>Thripidae</taxon>
        <taxon>Frankliniella</taxon>
    </lineage>
</organism>
<dbReference type="InterPro" id="IPR005225">
    <property type="entry name" value="Small_GTP-bd"/>
</dbReference>
<dbReference type="SMART" id="SM00176">
    <property type="entry name" value="RAN"/>
    <property type="match status" value="1"/>
</dbReference>
<feature type="compositionally biased region" description="Low complexity" evidence="10">
    <location>
        <begin position="143"/>
        <end position="156"/>
    </location>
</feature>
<evidence type="ECO:0000256" key="5">
    <source>
        <dbReference type="ARBA" id="ARBA00023134"/>
    </source>
</evidence>
<keyword evidence="2" id="KW-1003">Cell membrane</keyword>
<dbReference type="InterPro" id="IPR052236">
    <property type="entry name" value="Small_GTPase_RasD"/>
</dbReference>
<dbReference type="EMBL" id="JAHWGI010001416">
    <property type="protein sequence ID" value="KAK3930953.1"/>
    <property type="molecule type" value="Genomic_DNA"/>
</dbReference>
<dbReference type="SMART" id="SM00174">
    <property type="entry name" value="RHO"/>
    <property type="match status" value="1"/>
</dbReference>
<keyword evidence="4" id="KW-0547">Nucleotide-binding</keyword>
<dbReference type="PROSITE" id="PS51419">
    <property type="entry name" value="RAB"/>
    <property type="match status" value="1"/>
</dbReference>
<keyword evidence="6" id="KW-0472">Membrane</keyword>
<dbReference type="PRINTS" id="PR00449">
    <property type="entry name" value="RASTRNSFRMNG"/>
</dbReference>
<evidence type="ECO:0000313" key="12">
    <source>
        <dbReference type="Proteomes" id="UP001219518"/>
    </source>
</evidence>
<evidence type="ECO:0000256" key="4">
    <source>
        <dbReference type="ARBA" id="ARBA00022741"/>
    </source>
</evidence>
<gene>
    <name evidence="11" type="ORF">KUF71_024865</name>
</gene>
<reference evidence="11" key="1">
    <citation type="submission" date="2021-07" db="EMBL/GenBank/DDBJ databases">
        <authorList>
            <person name="Catto M.A."/>
            <person name="Jacobson A."/>
            <person name="Kennedy G."/>
            <person name="Labadie P."/>
            <person name="Hunt B.G."/>
            <person name="Srinivasan R."/>
        </authorList>
    </citation>
    <scope>NUCLEOTIDE SEQUENCE</scope>
    <source>
        <strain evidence="11">PL_HMW_Pooled</strain>
        <tissue evidence="11">Head</tissue>
    </source>
</reference>
<sequence length="441" mass="47411">MVRETIKAYRVKAVAMNNLNSAETPTQVRSPKLKPAGFLGSRFRATFSIPTHLTNPFIHLQSVHWSGRAQQAPAPTAGSALRRQSLVDLREDDEVPVTPRSDLRAGAGGRRRPQRTASVAGPGAGAGAGPQAQAPGSPFWSQSAHTSPSPTAPSTPSGGGSRLMKGRHQFKRRFSLQPSFLKDDGHGLDDSPRHGHGRSGGNSHHAADGDGEVPGVGGAKVRHKVVVLGAAKTGKSSLISQFLYNTFSPKYKRTVEEMHHGEFSVGGVNLTLDILDTAGSYEFPAMRALSMKSADAIVLVYDVTDADTFEEVRTTRDQVLEAKGGECPIVVVGNKIDLLESKERQVDLQTTETVVTVDWENGFVEASAKDGTNVTQVFKELLSQAKVKYNLSPAMRRRRQSLPPHPAPGMAPAIPSPAQLQHLQQLQERHAGGKRNSCVIS</sequence>
<dbReference type="SUPFAM" id="SSF52540">
    <property type="entry name" value="P-loop containing nucleoside triphosphate hydrolases"/>
    <property type="match status" value="1"/>
</dbReference>